<keyword evidence="7" id="KW-1133">Transmembrane helix</keyword>
<dbReference type="PANTHER" id="PTHR45788:SF2">
    <property type="entry name" value="SUCCINATE_FUMARATE MITOCHONDRIAL TRANSPORTER"/>
    <property type="match status" value="1"/>
</dbReference>
<evidence type="ECO:0000256" key="7">
    <source>
        <dbReference type="ARBA" id="ARBA00022989"/>
    </source>
</evidence>
<evidence type="ECO:0000256" key="9">
    <source>
        <dbReference type="ARBA" id="ARBA00023136"/>
    </source>
</evidence>
<evidence type="ECO:0000313" key="12">
    <source>
        <dbReference type="EMBL" id="PAV24262.1"/>
    </source>
</evidence>
<feature type="repeat" description="Solcar" evidence="10">
    <location>
        <begin position="11"/>
        <end position="101"/>
    </location>
</feature>
<feature type="repeat" description="Solcar" evidence="10">
    <location>
        <begin position="229"/>
        <end position="318"/>
    </location>
</feature>
<dbReference type="GO" id="GO:0005469">
    <property type="term" value="F:succinate:fumarate antiporter activity"/>
    <property type="evidence" value="ECO:0007669"/>
    <property type="project" value="TreeGrafter"/>
</dbReference>
<keyword evidence="4 10" id="KW-0812">Transmembrane</keyword>
<dbReference type="InterPro" id="IPR002067">
    <property type="entry name" value="MCP"/>
</dbReference>
<dbReference type="EMBL" id="NBII01000001">
    <property type="protein sequence ID" value="PAV24262.1"/>
    <property type="molecule type" value="Genomic_DNA"/>
</dbReference>
<dbReference type="SUPFAM" id="SSF103506">
    <property type="entry name" value="Mitochondrial carrier"/>
    <property type="match status" value="1"/>
</dbReference>
<evidence type="ECO:0000256" key="4">
    <source>
        <dbReference type="ARBA" id="ARBA00022692"/>
    </source>
</evidence>
<comment type="subcellular location">
    <subcellularLocation>
        <location evidence="1">Mitochondrion inner membrane</location>
        <topology evidence="1">Multi-pass membrane protein</topology>
    </subcellularLocation>
</comment>
<dbReference type="PRINTS" id="PR00926">
    <property type="entry name" value="MITOCARRIER"/>
</dbReference>
<evidence type="ECO:0000256" key="5">
    <source>
        <dbReference type="ARBA" id="ARBA00022737"/>
    </source>
</evidence>
<dbReference type="InterPro" id="IPR049563">
    <property type="entry name" value="TXTP-like"/>
</dbReference>
<dbReference type="InParanoid" id="A0A286UXI9"/>
<dbReference type="PROSITE" id="PS50920">
    <property type="entry name" value="SOLCAR"/>
    <property type="match status" value="3"/>
</dbReference>
<dbReference type="PANTHER" id="PTHR45788">
    <property type="entry name" value="SUCCINATE/FUMARATE MITOCHONDRIAL TRANSPORTER-RELATED"/>
    <property type="match status" value="1"/>
</dbReference>
<reference evidence="12 13" key="1">
    <citation type="journal article" date="2017" name="Mol. Ecol.">
        <title>Comparative and population genomic landscape of Phellinus noxius: A hypervariable fungus causing root rot in trees.</title>
        <authorList>
            <person name="Chung C.L."/>
            <person name="Lee T.J."/>
            <person name="Akiba M."/>
            <person name="Lee H.H."/>
            <person name="Kuo T.H."/>
            <person name="Liu D."/>
            <person name="Ke H.M."/>
            <person name="Yokoi T."/>
            <person name="Roa M.B."/>
            <person name="Lu M.J."/>
            <person name="Chang Y.Y."/>
            <person name="Ann P.J."/>
            <person name="Tsai J.N."/>
            <person name="Chen C.Y."/>
            <person name="Tzean S.S."/>
            <person name="Ota Y."/>
            <person name="Hattori T."/>
            <person name="Sahashi N."/>
            <person name="Liou R.F."/>
            <person name="Kikuchi T."/>
            <person name="Tsai I.J."/>
        </authorList>
    </citation>
    <scope>NUCLEOTIDE SEQUENCE [LARGE SCALE GENOMIC DNA]</scope>
    <source>
        <strain evidence="12 13">FFPRI411160</strain>
    </source>
</reference>
<keyword evidence="3 11" id="KW-0813">Transport</keyword>
<evidence type="ECO:0000256" key="1">
    <source>
        <dbReference type="ARBA" id="ARBA00004448"/>
    </source>
</evidence>
<evidence type="ECO:0000256" key="2">
    <source>
        <dbReference type="ARBA" id="ARBA00006375"/>
    </source>
</evidence>
<evidence type="ECO:0000256" key="3">
    <source>
        <dbReference type="ARBA" id="ARBA00022448"/>
    </source>
</evidence>
<evidence type="ECO:0000256" key="10">
    <source>
        <dbReference type="PROSITE-ProRule" id="PRU00282"/>
    </source>
</evidence>
<proteinExistence type="inferred from homology"/>
<evidence type="ECO:0000256" key="6">
    <source>
        <dbReference type="ARBA" id="ARBA00022792"/>
    </source>
</evidence>
<dbReference type="FunFam" id="1.50.40.10:FF:000021">
    <property type="entry name" value="SFC1p Mitochondrial succinate-fumarate transporter"/>
    <property type="match status" value="1"/>
</dbReference>
<dbReference type="AlphaFoldDB" id="A0A286UXI9"/>
<keyword evidence="5" id="KW-0677">Repeat</keyword>
<accession>A0A286UXI9</accession>
<comment type="caution">
    <text evidence="12">The sequence shown here is derived from an EMBL/GenBank/DDBJ whole genome shotgun (WGS) entry which is preliminary data.</text>
</comment>
<organism evidence="12 13">
    <name type="scientific">Pyrrhoderma noxium</name>
    <dbReference type="NCBI Taxonomy" id="2282107"/>
    <lineage>
        <taxon>Eukaryota</taxon>
        <taxon>Fungi</taxon>
        <taxon>Dikarya</taxon>
        <taxon>Basidiomycota</taxon>
        <taxon>Agaricomycotina</taxon>
        <taxon>Agaricomycetes</taxon>
        <taxon>Hymenochaetales</taxon>
        <taxon>Hymenochaetaceae</taxon>
        <taxon>Pyrrhoderma</taxon>
    </lineage>
</organism>
<dbReference type="InterPro" id="IPR023395">
    <property type="entry name" value="MCP_dom_sf"/>
</dbReference>
<comment type="similarity">
    <text evidence="2 11">Belongs to the mitochondrial carrier (TC 2.A.29) family.</text>
</comment>
<dbReference type="OrthoDB" id="204711at2759"/>
<evidence type="ECO:0000256" key="11">
    <source>
        <dbReference type="RuleBase" id="RU000488"/>
    </source>
</evidence>
<dbReference type="InterPro" id="IPR018108">
    <property type="entry name" value="MCP_transmembrane"/>
</dbReference>
<keyword evidence="9 10" id="KW-0472">Membrane</keyword>
<gene>
    <name evidence="12" type="ORF">PNOK_0133000</name>
</gene>
<evidence type="ECO:0000256" key="8">
    <source>
        <dbReference type="ARBA" id="ARBA00023128"/>
    </source>
</evidence>
<evidence type="ECO:0000313" key="13">
    <source>
        <dbReference type="Proteomes" id="UP000217199"/>
    </source>
</evidence>
<dbReference type="STRING" id="2282107.A0A286UXI9"/>
<dbReference type="GO" id="GO:0005743">
    <property type="term" value="C:mitochondrial inner membrane"/>
    <property type="evidence" value="ECO:0007669"/>
    <property type="project" value="UniProtKB-SubCell"/>
</dbReference>
<feature type="repeat" description="Solcar" evidence="10">
    <location>
        <begin position="113"/>
        <end position="204"/>
    </location>
</feature>
<sequence>MSRNRDKKKPVGFATHITAGGIAGAMEALACQPLDTIKVRMQLSKSGLAPGTKPRGFIATGAHIVQRETPLALYKGLGAVLSGIVPKMSIRFASFETYKRWLSDPVTHTTSTSGIFLAGLGAGTTEAVAVVCPMEVVKIRLQAQSHSLADPLEIPKYRNAAHAVYTIVREEGVKTLYRGVSLTALRQATNQGANFTAYQELKKLAYSYQPHLSGVDVNDPTKVSTQLPLPSYQTMLIGLISGAMGPFSNAPIDTIKTRLQKSSYPPGTSALEKIMGIVREMIRTEGAKAFYKGITPRVLRVAPGQAVVFPVYEKVRQVIETMQGSDDLGDTYSE</sequence>
<protein>
    <submittedName>
        <fullName evidence="12">Mitochondrial carrier</fullName>
    </submittedName>
</protein>
<keyword evidence="8" id="KW-0496">Mitochondrion</keyword>
<keyword evidence="6" id="KW-0999">Mitochondrion inner membrane</keyword>
<keyword evidence="13" id="KW-1185">Reference proteome</keyword>
<name>A0A286UXI9_9AGAM</name>
<dbReference type="Pfam" id="PF00153">
    <property type="entry name" value="Mito_carr"/>
    <property type="match status" value="3"/>
</dbReference>
<dbReference type="Proteomes" id="UP000217199">
    <property type="component" value="Unassembled WGS sequence"/>
</dbReference>
<dbReference type="Gene3D" id="1.50.40.10">
    <property type="entry name" value="Mitochondrial carrier domain"/>
    <property type="match status" value="1"/>
</dbReference>